<dbReference type="AlphaFoldDB" id="A0A7I3ZTU8"/>
<dbReference type="PANTHER" id="PTHR11703:SF0">
    <property type="entry name" value="DEOXYHYPUSINE SYNTHASE"/>
    <property type="match status" value="1"/>
</dbReference>
<dbReference type="Pfam" id="PF01916">
    <property type="entry name" value="DS"/>
    <property type="match status" value="1"/>
</dbReference>
<name>A0A7I3ZTU8_PHYPA</name>
<organism evidence="4 5">
    <name type="scientific">Physcomitrium patens</name>
    <name type="common">Spreading-leaved earth moss</name>
    <name type="synonym">Physcomitrella patens</name>
    <dbReference type="NCBI Taxonomy" id="3218"/>
    <lineage>
        <taxon>Eukaryota</taxon>
        <taxon>Viridiplantae</taxon>
        <taxon>Streptophyta</taxon>
        <taxon>Embryophyta</taxon>
        <taxon>Bryophyta</taxon>
        <taxon>Bryophytina</taxon>
        <taxon>Bryopsida</taxon>
        <taxon>Funariidae</taxon>
        <taxon>Funariales</taxon>
        <taxon>Funariaceae</taxon>
        <taxon>Physcomitrium</taxon>
    </lineage>
</organism>
<dbReference type="Gene3D" id="3.40.910.10">
    <property type="entry name" value="Deoxyhypusine synthase"/>
    <property type="match status" value="1"/>
</dbReference>
<dbReference type="Proteomes" id="UP000006727">
    <property type="component" value="Chromosome 1"/>
</dbReference>
<reference evidence="4" key="3">
    <citation type="submission" date="2020-12" db="UniProtKB">
        <authorList>
            <consortium name="EnsemblPlants"/>
        </authorList>
    </citation>
    <scope>IDENTIFICATION</scope>
</reference>
<dbReference type="SUPFAM" id="SSF52467">
    <property type="entry name" value="DHS-like NAD/FAD-binding domain"/>
    <property type="match status" value="1"/>
</dbReference>
<evidence type="ECO:0000256" key="3">
    <source>
        <dbReference type="ARBA" id="ARBA00023027"/>
    </source>
</evidence>
<dbReference type="InterPro" id="IPR002773">
    <property type="entry name" value="Deoxyhypusine_synthase"/>
</dbReference>
<dbReference type="Gramene" id="Pp3c1_32420V3.2">
    <property type="protein sequence ID" value="PAC:32971837.CDS.1"/>
    <property type="gene ID" value="Pp3c1_32420"/>
</dbReference>
<keyword evidence="3" id="KW-0520">NAD</keyword>
<accession>A0A7I3ZTU8</accession>
<comment type="similarity">
    <text evidence="2">Belongs to the deoxyhypusine synthase family.</text>
</comment>
<evidence type="ECO:0000313" key="4">
    <source>
        <dbReference type="EnsemblPlants" id="PAC:32971837.CDS.1"/>
    </source>
</evidence>
<proteinExistence type="inferred from homology"/>
<protein>
    <submittedName>
        <fullName evidence="4">Uncharacterized protein</fullName>
    </submittedName>
</protein>
<dbReference type="EnsemblPlants" id="Pp3c1_32420V3.2">
    <property type="protein sequence ID" value="PAC:32971837.CDS.1"/>
    <property type="gene ID" value="Pp3c1_32420"/>
</dbReference>
<sequence>MGDFAMKGAQLRSTGLSGIGNLLVPNDNYFKFEDWVVPILDQLLVEQKNEVFFSFCEFIFVSDCKEKSLKRVKGLSAVGIIIAERITLQGYIQGCR</sequence>
<evidence type="ECO:0000313" key="5">
    <source>
        <dbReference type="Proteomes" id="UP000006727"/>
    </source>
</evidence>
<reference evidence="4 5" key="1">
    <citation type="journal article" date="2008" name="Science">
        <title>The Physcomitrella genome reveals evolutionary insights into the conquest of land by plants.</title>
        <authorList>
            <person name="Rensing S."/>
            <person name="Lang D."/>
            <person name="Zimmer A."/>
            <person name="Terry A."/>
            <person name="Salamov A."/>
            <person name="Shapiro H."/>
            <person name="Nishiyama T."/>
            <person name="Perroud P.-F."/>
            <person name="Lindquist E."/>
            <person name="Kamisugi Y."/>
            <person name="Tanahashi T."/>
            <person name="Sakakibara K."/>
            <person name="Fujita T."/>
            <person name="Oishi K."/>
            <person name="Shin-I T."/>
            <person name="Kuroki Y."/>
            <person name="Toyoda A."/>
            <person name="Suzuki Y."/>
            <person name="Hashimoto A."/>
            <person name="Yamaguchi K."/>
            <person name="Sugano A."/>
            <person name="Kohara Y."/>
            <person name="Fujiyama A."/>
            <person name="Anterola A."/>
            <person name="Aoki S."/>
            <person name="Ashton N."/>
            <person name="Barbazuk W.B."/>
            <person name="Barker E."/>
            <person name="Bennetzen J."/>
            <person name="Bezanilla M."/>
            <person name="Blankenship R."/>
            <person name="Cho S.H."/>
            <person name="Dutcher S."/>
            <person name="Estelle M."/>
            <person name="Fawcett J.A."/>
            <person name="Gundlach H."/>
            <person name="Hanada K."/>
            <person name="Heyl A."/>
            <person name="Hicks K.A."/>
            <person name="Hugh J."/>
            <person name="Lohr M."/>
            <person name="Mayer K."/>
            <person name="Melkozernov A."/>
            <person name="Murata T."/>
            <person name="Nelson D."/>
            <person name="Pils B."/>
            <person name="Prigge M."/>
            <person name="Reiss B."/>
            <person name="Renner T."/>
            <person name="Rombauts S."/>
            <person name="Rushton P."/>
            <person name="Sanderfoot A."/>
            <person name="Schween G."/>
            <person name="Shiu S.-H."/>
            <person name="Stueber K."/>
            <person name="Theodoulou F.L."/>
            <person name="Tu H."/>
            <person name="Van de Peer Y."/>
            <person name="Verrier P.J."/>
            <person name="Waters E."/>
            <person name="Wood A."/>
            <person name="Yang L."/>
            <person name="Cove D."/>
            <person name="Cuming A."/>
            <person name="Hasebe M."/>
            <person name="Lucas S."/>
            <person name="Mishler D.B."/>
            <person name="Reski R."/>
            <person name="Grigoriev I."/>
            <person name="Quatrano R.S."/>
            <person name="Boore J.L."/>
        </authorList>
    </citation>
    <scope>NUCLEOTIDE SEQUENCE [LARGE SCALE GENOMIC DNA]</scope>
    <source>
        <strain evidence="4 5">cv. Gransden 2004</strain>
    </source>
</reference>
<dbReference type="InterPro" id="IPR029035">
    <property type="entry name" value="DHS-like_NAD/FAD-binding_dom"/>
</dbReference>
<evidence type="ECO:0000256" key="1">
    <source>
        <dbReference type="ARBA" id="ARBA00001911"/>
    </source>
</evidence>
<evidence type="ECO:0000256" key="2">
    <source>
        <dbReference type="ARBA" id="ARBA00009892"/>
    </source>
</evidence>
<dbReference type="InterPro" id="IPR036982">
    <property type="entry name" value="Deoxyhypusine_synthase_sf"/>
</dbReference>
<dbReference type="EMBL" id="ABEU02000001">
    <property type="status" value="NOT_ANNOTATED_CDS"/>
    <property type="molecule type" value="Genomic_DNA"/>
</dbReference>
<comment type="cofactor">
    <cofactor evidence="1">
        <name>NAD(+)</name>
        <dbReference type="ChEBI" id="CHEBI:57540"/>
    </cofactor>
</comment>
<dbReference type="PANTHER" id="PTHR11703">
    <property type="entry name" value="DEOXYHYPUSINE SYNTHASE"/>
    <property type="match status" value="1"/>
</dbReference>
<reference evidence="4 5" key="2">
    <citation type="journal article" date="2018" name="Plant J.">
        <title>The Physcomitrella patens chromosome-scale assembly reveals moss genome structure and evolution.</title>
        <authorList>
            <person name="Lang D."/>
            <person name="Ullrich K.K."/>
            <person name="Murat F."/>
            <person name="Fuchs J."/>
            <person name="Jenkins J."/>
            <person name="Haas F.B."/>
            <person name="Piednoel M."/>
            <person name="Gundlach H."/>
            <person name="Van Bel M."/>
            <person name="Meyberg R."/>
            <person name="Vives C."/>
            <person name="Morata J."/>
            <person name="Symeonidi A."/>
            <person name="Hiss M."/>
            <person name="Muchero W."/>
            <person name="Kamisugi Y."/>
            <person name="Saleh O."/>
            <person name="Blanc G."/>
            <person name="Decker E.L."/>
            <person name="van Gessel N."/>
            <person name="Grimwood J."/>
            <person name="Hayes R.D."/>
            <person name="Graham S.W."/>
            <person name="Gunter L.E."/>
            <person name="McDaniel S.F."/>
            <person name="Hoernstein S.N.W."/>
            <person name="Larsson A."/>
            <person name="Li F.W."/>
            <person name="Perroud P.F."/>
            <person name="Phillips J."/>
            <person name="Ranjan P."/>
            <person name="Rokshar D.S."/>
            <person name="Rothfels C.J."/>
            <person name="Schneider L."/>
            <person name="Shu S."/>
            <person name="Stevenson D.W."/>
            <person name="Thummler F."/>
            <person name="Tillich M."/>
            <person name="Villarreal Aguilar J.C."/>
            <person name="Widiez T."/>
            <person name="Wong G.K."/>
            <person name="Wymore A."/>
            <person name="Zhang Y."/>
            <person name="Zimmer A.D."/>
            <person name="Quatrano R.S."/>
            <person name="Mayer K.F.X."/>
            <person name="Goodstein D."/>
            <person name="Casacuberta J.M."/>
            <person name="Vandepoele K."/>
            <person name="Reski R."/>
            <person name="Cuming A.C."/>
            <person name="Tuskan G.A."/>
            <person name="Maumus F."/>
            <person name="Salse J."/>
            <person name="Schmutz J."/>
            <person name="Rensing S.A."/>
        </authorList>
    </citation>
    <scope>NUCLEOTIDE SEQUENCE [LARGE SCALE GENOMIC DNA]</scope>
    <source>
        <strain evidence="4 5">cv. Gransden 2004</strain>
    </source>
</reference>
<keyword evidence="5" id="KW-1185">Reference proteome</keyword>